<dbReference type="AlphaFoldDB" id="A0A0A1U2Y9"/>
<proteinExistence type="predicted"/>
<protein>
    <recommendedName>
        <fullName evidence="3">UBX domain-containing protein</fullName>
    </recommendedName>
</protein>
<dbReference type="GeneID" id="14885949"/>
<dbReference type="OrthoDB" id="2445133at2759"/>
<sequence length="156" mass="18088">MSTELWYKGLISEGISQAMSQNKMIVIFIKDDSENSNTVFELLESNLKELLKLTVPILVHTNDDNYNYFQTLYTNPIEAPTLFFFFKGNLLNIVPPHEITQEKISAIILSSMMSPAFSQQSPQITRLNHVPKRLKSKPLKQLRKKNFKIHPTRYTE</sequence>
<reference evidence="1 2" key="1">
    <citation type="submission" date="2012-10" db="EMBL/GenBank/DDBJ databases">
        <authorList>
            <person name="Zafar N."/>
            <person name="Inman J."/>
            <person name="Hall N."/>
            <person name="Lorenzi H."/>
            <person name="Caler E."/>
        </authorList>
    </citation>
    <scope>NUCLEOTIDE SEQUENCE [LARGE SCALE GENOMIC DNA]</scope>
    <source>
        <strain evidence="1 2">IP1</strain>
    </source>
</reference>
<gene>
    <name evidence="1" type="ORF">EIN_320170</name>
</gene>
<accession>A0A0A1U2Y9</accession>
<dbReference type="PANTHER" id="PTHR46424">
    <property type="entry name" value="UBX DOMAIN-CONTAINING PROTEIN 4"/>
    <property type="match status" value="1"/>
</dbReference>
<name>A0A0A1U2Y9_ENTIV</name>
<dbReference type="KEGG" id="eiv:EIN_320170"/>
<dbReference type="Pfam" id="PF23187">
    <property type="entry name" value="UBX7_N"/>
    <property type="match status" value="1"/>
</dbReference>
<dbReference type="EMBL" id="KB206890">
    <property type="protein sequence ID" value="ELP87038.1"/>
    <property type="molecule type" value="Genomic_DNA"/>
</dbReference>
<dbReference type="Proteomes" id="UP000014680">
    <property type="component" value="Unassembled WGS sequence"/>
</dbReference>
<dbReference type="GO" id="GO:0005783">
    <property type="term" value="C:endoplasmic reticulum"/>
    <property type="evidence" value="ECO:0007669"/>
    <property type="project" value="TreeGrafter"/>
</dbReference>
<dbReference type="GO" id="GO:0036503">
    <property type="term" value="P:ERAD pathway"/>
    <property type="evidence" value="ECO:0007669"/>
    <property type="project" value="TreeGrafter"/>
</dbReference>
<evidence type="ECO:0000313" key="2">
    <source>
        <dbReference type="Proteomes" id="UP000014680"/>
    </source>
</evidence>
<organism evidence="1 2">
    <name type="scientific">Entamoeba invadens IP1</name>
    <dbReference type="NCBI Taxonomy" id="370355"/>
    <lineage>
        <taxon>Eukaryota</taxon>
        <taxon>Amoebozoa</taxon>
        <taxon>Evosea</taxon>
        <taxon>Archamoebae</taxon>
        <taxon>Mastigamoebida</taxon>
        <taxon>Entamoebidae</taxon>
        <taxon>Entamoeba</taxon>
    </lineage>
</organism>
<dbReference type="RefSeq" id="XP_004253809.1">
    <property type="nucleotide sequence ID" value="XM_004253761.1"/>
</dbReference>
<evidence type="ECO:0008006" key="3">
    <source>
        <dbReference type="Google" id="ProtNLM"/>
    </source>
</evidence>
<feature type="non-terminal residue" evidence="1">
    <location>
        <position position="156"/>
    </location>
</feature>
<dbReference type="PANTHER" id="PTHR46424:SF1">
    <property type="entry name" value="UBX DOMAIN-CONTAINING PROTEIN 4"/>
    <property type="match status" value="1"/>
</dbReference>
<keyword evidence="2" id="KW-1185">Reference proteome</keyword>
<dbReference type="VEuPathDB" id="AmoebaDB:EIN_320170"/>
<evidence type="ECO:0000313" key="1">
    <source>
        <dbReference type="EMBL" id="ELP87038.1"/>
    </source>
</evidence>